<comment type="similarity">
    <text evidence="1">Belongs to the transferase hexapeptide repeat family.</text>
</comment>
<name>A0AB36JPQ4_9STRE</name>
<dbReference type="Gene3D" id="2.160.10.10">
    <property type="entry name" value="Hexapeptide repeat proteins"/>
    <property type="match status" value="1"/>
</dbReference>
<comment type="caution">
    <text evidence="4">The sequence shown here is derived from an EMBL/GenBank/DDBJ whole genome shotgun (WGS) entry which is preliminary data.</text>
</comment>
<keyword evidence="2" id="KW-0808">Transferase</keyword>
<dbReference type="PANTHER" id="PTHR23416:SF23">
    <property type="entry name" value="ACETYLTRANSFERASE C18B11.09C-RELATED"/>
    <property type="match status" value="1"/>
</dbReference>
<sequence length="185" mass="20335">MTHLLEKLQRKKEILVNDVEFEEIHKMKAENELLIAELNTGVKSKEEVLQYLTKITGKQIDPSTSVSLPFQTDFGYHITLGKEVFINKEAFFVDLGGITIEDKVLIGPRVSLITVNHILAPAKRRGLEIRPIHIHKNVWLGAGAMVLPGVTIGENAVVAANSTVTKDVPANVIVAGTPARVIKTL</sequence>
<dbReference type="Proteomes" id="UP000188946">
    <property type="component" value="Unassembled WGS sequence"/>
</dbReference>
<dbReference type="Pfam" id="PF00132">
    <property type="entry name" value="Hexapep"/>
    <property type="match status" value="1"/>
</dbReference>
<organism evidence="4 6">
    <name type="scientific">Streptococcus azizii</name>
    <dbReference type="NCBI Taxonomy" id="1579424"/>
    <lineage>
        <taxon>Bacteria</taxon>
        <taxon>Bacillati</taxon>
        <taxon>Bacillota</taxon>
        <taxon>Bacilli</taxon>
        <taxon>Lactobacillales</taxon>
        <taxon>Streptococcaceae</taxon>
        <taxon>Streptococcus</taxon>
    </lineage>
</organism>
<dbReference type="InterPro" id="IPR011004">
    <property type="entry name" value="Trimer_LpxA-like_sf"/>
</dbReference>
<dbReference type="EMBL" id="MSPR01000020">
    <property type="protein sequence ID" value="ONK26716.1"/>
    <property type="molecule type" value="Genomic_DNA"/>
</dbReference>
<dbReference type="RefSeq" id="WP_076996669.1">
    <property type="nucleotide sequence ID" value="NZ_MSPR01000020.1"/>
</dbReference>
<dbReference type="InterPro" id="IPR018357">
    <property type="entry name" value="Hexapep_transf_CS"/>
</dbReference>
<protein>
    <submittedName>
        <fullName evidence="4">Acetyltransferase</fullName>
    </submittedName>
</protein>
<dbReference type="CDD" id="cd03357">
    <property type="entry name" value="LbH_MAT_GAT"/>
    <property type="match status" value="1"/>
</dbReference>
<gene>
    <name evidence="5" type="ORF">BVE84_08900</name>
    <name evidence="4" type="ORF">BVE86_07220</name>
</gene>
<dbReference type="SUPFAM" id="SSF51161">
    <property type="entry name" value="Trimeric LpxA-like enzymes"/>
    <property type="match status" value="1"/>
</dbReference>
<evidence type="ECO:0000313" key="4">
    <source>
        <dbReference type="EMBL" id="ONK26453.1"/>
    </source>
</evidence>
<dbReference type="PANTHER" id="PTHR23416">
    <property type="entry name" value="SIALIC ACID SYNTHASE-RELATED"/>
    <property type="match status" value="1"/>
</dbReference>
<dbReference type="Proteomes" id="UP000188600">
    <property type="component" value="Unassembled WGS sequence"/>
</dbReference>
<evidence type="ECO:0000313" key="5">
    <source>
        <dbReference type="EMBL" id="ONK26716.1"/>
    </source>
</evidence>
<accession>A0AB36JPQ4</accession>
<evidence type="ECO:0000256" key="1">
    <source>
        <dbReference type="ARBA" id="ARBA00007274"/>
    </source>
</evidence>
<keyword evidence="7" id="KW-1185">Reference proteome</keyword>
<dbReference type="InterPro" id="IPR051159">
    <property type="entry name" value="Hexapeptide_acetyltransf"/>
</dbReference>
<keyword evidence="3" id="KW-0677">Repeat</keyword>
<dbReference type="GO" id="GO:0008374">
    <property type="term" value="F:O-acyltransferase activity"/>
    <property type="evidence" value="ECO:0007669"/>
    <property type="project" value="TreeGrafter"/>
</dbReference>
<proteinExistence type="inferred from homology"/>
<dbReference type="PROSITE" id="PS00101">
    <property type="entry name" value="HEXAPEP_TRANSFERASES"/>
    <property type="match status" value="1"/>
</dbReference>
<reference evidence="6 7" key="1">
    <citation type="submission" date="2016-12" db="EMBL/GenBank/DDBJ databases">
        <authorList>
            <person name="Gulvik C.A."/>
        </authorList>
    </citation>
    <scope>NUCLEOTIDE SEQUENCE [LARGE SCALE GENOMIC DNA]</scope>
    <source>
        <strain evidence="5 7">12-5202</strain>
        <strain evidence="4 6">12-5291</strain>
    </source>
</reference>
<dbReference type="AlphaFoldDB" id="A0AB36JPQ4"/>
<dbReference type="InterPro" id="IPR001451">
    <property type="entry name" value="Hexapep"/>
</dbReference>
<evidence type="ECO:0000256" key="3">
    <source>
        <dbReference type="ARBA" id="ARBA00022737"/>
    </source>
</evidence>
<evidence type="ECO:0000313" key="6">
    <source>
        <dbReference type="Proteomes" id="UP000188600"/>
    </source>
</evidence>
<evidence type="ECO:0000313" key="7">
    <source>
        <dbReference type="Proteomes" id="UP000188946"/>
    </source>
</evidence>
<evidence type="ECO:0000256" key="2">
    <source>
        <dbReference type="ARBA" id="ARBA00022679"/>
    </source>
</evidence>
<dbReference type="EMBL" id="MSPT01000015">
    <property type="protein sequence ID" value="ONK26453.1"/>
    <property type="molecule type" value="Genomic_DNA"/>
</dbReference>